<dbReference type="GO" id="GO:0004022">
    <property type="term" value="F:alcohol dehydrogenase (NAD+) activity"/>
    <property type="evidence" value="ECO:0007669"/>
    <property type="project" value="TreeGrafter"/>
</dbReference>
<dbReference type="GO" id="GO:0046872">
    <property type="term" value="F:metal ion binding"/>
    <property type="evidence" value="ECO:0007669"/>
    <property type="project" value="InterPro"/>
</dbReference>
<dbReference type="PANTHER" id="PTHR11496">
    <property type="entry name" value="ALCOHOL DEHYDROGENASE"/>
    <property type="match status" value="1"/>
</dbReference>
<dbReference type="PANTHER" id="PTHR11496:SF83">
    <property type="entry name" value="HYDROXYACID-OXOACID TRANSHYDROGENASE, MITOCHONDRIAL"/>
    <property type="match status" value="1"/>
</dbReference>
<reference evidence="4" key="1">
    <citation type="submission" date="2020-08" db="EMBL/GenBank/DDBJ databases">
        <title>Genome public.</title>
        <authorList>
            <person name="Liu C."/>
            <person name="Sun Q."/>
        </authorList>
    </citation>
    <scope>NUCLEOTIDE SEQUENCE</scope>
    <source>
        <strain evidence="4">NSJ-52</strain>
    </source>
</reference>
<sequence>MENFNFYQPTRVHFGAGRLNEVGAVVGKYGKKCMLVTTTNEEAVLRPLYDRVKGLLAGAGIEVVHFDKVVPNPTIVGIEEAIGIVHAEDIQVVLAVGGGSSIDTAKSICLFHGAGKVDWGEVFSSYTDPFAEYESPSPVNLPLIAVPTTAGTGSELTQAMVISDQEHNDKECIFHDKAFAKEAIIDPELMRTLPPRMTAITGFDAFTHAFESYLRDCASPYTKMIGLRAMGLIIDTLPRLVNDTGNMELRERMAQAAMFSGISLGNAAACLPHPISEIVGGVAPRLAHGQCLATLYPQFLRWQCTQSVEKCADVARLFDPSLAAADDAAAAARLSELMVDFLQRVGLYKSFEELGLTEDELKEAEACPVFNFLPFAPKDVMVGILHDSFRF</sequence>
<evidence type="ECO:0000259" key="3">
    <source>
        <dbReference type="Pfam" id="PF25137"/>
    </source>
</evidence>
<dbReference type="RefSeq" id="WP_155145325.1">
    <property type="nucleotide sequence ID" value="NZ_JACOPQ010000001.1"/>
</dbReference>
<dbReference type="FunFam" id="3.40.50.1970:FF:000003">
    <property type="entry name" value="Alcohol dehydrogenase, iron-containing"/>
    <property type="match status" value="1"/>
</dbReference>
<evidence type="ECO:0000259" key="2">
    <source>
        <dbReference type="Pfam" id="PF00465"/>
    </source>
</evidence>
<dbReference type="PROSITE" id="PS00913">
    <property type="entry name" value="ADH_IRON_1"/>
    <property type="match status" value="1"/>
</dbReference>
<dbReference type="SUPFAM" id="SSF56796">
    <property type="entry name" value="Dehydroquinate synthase-like"/>
    <property type="match status" value="1"/>
</dbReference>
<accession>A0A8J6JHS9</accession>
<protein>
    <submittedName>
        <fullName evidence="4">Iron-containing alcohol dehydrogenase</fullName>
    </submittedName>
</protein>
<comment type="caution">
    <text evidence="4">The sequence shown here is derived from an EMBL/GenBank/DDBJ whole genome shotgun (WGS) entry which is preliminary data.</text>
</comment>
<name>A0A8J6JHS9_9FIRM</name>
<evidence type="ECO:0000313" key="4">
    <source>
        <dbReference type="EMBL" id="MBC5735537.1"/>
    </source>
</evidence>
<dbReference type="AlphaFoldDB" id="A0A8J6JHS9"/>
<dbReference type="Gene3D" id="3.40.50.1970">
    <property type="match status" value="1"/>
</dbReference>
<dbReference type="InterPro" id="IPR001670">
    <property type="entry name" value="ADH_Fe/GldA"/>
</dbReference>
<proteinExistence type="predicted"/>
<dbReference type="Gene3D" id="1.20.1090.10">
    <property type="entry name" value="Dehydroquinate synthase-like - alpha domain"/>
    <property type="match status" value="1"/>
</dbReference>
<dbReference type="Pfam" id="PF25137">
    <property type="entry name" value="ADH_Fe_C"/>
    <property type="match status" value="1"/>
</dbReference>
<organism evidence="4 5">
    <name type="scientific">Lawsonibacter faecis</name>
    <dbReference type="NCBI Taxonomy" id="2763052"/>
    <lineage>
        <taxon>Bacteria</taxon>
        <taxon>Bacillati</taxon>
        <taxon>Bacillota</taxon>
        <taxon>Clostridia</taxon>
        <taxon>Eubacteriales</taxon>
        <taxon>Oscillospiraceae</taxon>
        <taxon>Lawsonibacter</taxon>
    </lineage>
</organism>
<keyword evidence="5" id="KW-1185">Reference proteome</keyword>
<feature type="domain" description="Alcohol dehydrogenase iron-type/glycerol dehydrogenase GldA" evidence="2">
    <location>
        <begin position="9"/>
        <end position="187"/>
    </location>
</feature>
<evidence type="ECO:0000256" key="1">
    <source>
        <dbReference type="ARBA" id="ARBA00023002"/>
    </source>
</evidence>
<keyword evidence="1" id="KW-0560">Oxidoreductase</keyword>
<dbReference type="InterPro" id="IPR056798">
    <property type="entry name" value="ADH_Fe_C"/>
</dbReference>
<dbReference type="InterPro" id="IPR018211">
    <property type="entry name" value="ADH_Fe_CS"/>
</dbReference>
<dbReference type="Proteomes" id="UP000607645">
    <property type="component" value="Unassembled WGS sequence"/>
</dbReference>
<gene>
    <name evidence="4" type="ORF">H8S62_00760</name>
</gene>
<dbReference type="CDD" id="cd08185">
    <property type="entry name" value="Fe-ADH-like"/>
    <property type="match status" value="1"/>
</dbReference>
<dbReference type="InterPro" id="IPR039697">
    <property type="entry name" value="Alcohol_dehydrogenase_Fe"/>
</dbReference>
<dbReference type="Pfam" id="PF00465">
    <property type="entry name" value="Fe-ADH"/>
    <property type="match status" value="1"/>
</dbReference>
<feature type="domain" description="Fe-containing alcohol dehydrogenase-like C-terminal" evidence="3">
    <location>
        <begin position="198"/>
        <end position="364"/>
    </location>
</feature>
<evidence type="ECO:0000313" key="5">
    <source>
        <dbReference type="Proteomes" id="UP000607645"/>
    </source>
</evidence>
<dbReference type="EMBL" id="JACOPQ010000001">
    <property type="protein sequence ID" value="MBC5735537.1"/>
    <property type="molecule type" value="Genomic_DNA"/>
</dbReference>